<keyword evidence="3" id="KW-0804">Transcription</keyword>
<protein>
    <submittedName>
        <fullName evidence="6">TetR/AcrR family transcriptional regulator</fullName>
    </submittedName>
</protein>
<dbReference type="InterPro" id="IPR050109">
    <property type="entry name" value="HTH-type_TetR-like_transc_reg"/>
</dbReference>
<dbReference type="PROSITE" id="PS50977">
    <property type="entry name" value="HTH_TETR_2"/>
    <property type="match status" value="1"/>
</dbReference>
<dbReference type="PANTHER" id="PTHR30055">
    <property type="entry name" value="HTH-TYPE TRANSCRIPTIONAL REGULATOR RUTR"/>
    <property type="match status" value="1"/>
</dbReference>
<evidence type="ECO:0000256" key="3">
    <source>
        <dbReference type="ARBA" id="ARBA00023163"/>
    </source>
</evidence>
<evidence type="ECO:0000256" key="1">
    <source>
        <dbReference type="ARBA" id="ARBA00023015"/>
    </source>
</evidence>
<dbReference type="PANTHER" id="PTHR30055:SF234">
    <property type="entry name" value="HTH-TYPE TRANSCRIPTIONAL REGULATOR BETI"/>
    <property type="match status" value="1"/>
</dbReference>
<comment type="caution">
    <text evidence="6">The sequence shown here is derived from an EMBL/GenBank/DDBJ whole genome shotgun (WGS) entry which is preliminary data.</text>
</comment>
<accession>A0ABS5HRR1</accession>
<evidence type="ECO:0000313" key="6">
    <source>
        <dbReference type="EMBL" id="MBR9651662.1"/>
    </source>
</evidence>
<keyword evidence="2 4" id="KW-0238">DNA-binding</keyword>
<gene>
    <name evidence="6" type="ORF">IT775_11070</name>
</gene>
<evidence type="ECO:0000313" key="7">
    <source>
        <dbReference type="Proteomes" id="UP001195941"/>
    </source>
</evidence>
<keyword evidence="7" id="KW-1185">Reference proteome</keyword>
<evidence type="ECO:0000259" key="5">
    <source>
        <dbReference type="PROSITE" id="PS50977"/>
    </source>
</evidence>
<feature type="DNA-binding region" description="H-T-H motif" evidence="4">
    <location>
        <begin position="27"/>
        <end position="46"/>
    </location>
</feature>
<evidence type="ECO:0000256" key="2">
    <source>
        <dbReference type="ARBA" id="ARBA00023125"/>
    </source>
</evidence>
<dbReference type="SUPFAM" id="SSF48498">
    <property type="entry name" value="Tetracyclin repressor-like, C-terminal domain"/>
    <property type="match status" value="1"/>
</dbReference>
<evidence type="ECO:0000256" key="4">
    <source>
        <dbReference type="PROSITE-ProRule" id="PRU00335"/>
    </source>
</evidence>
<reference evidence="6 7" key="1">
    <citation type="journal article" date="2021" name="Arch. Microbiol.">
        <title>Thalassobius aquimarinus sp. nov., isolated from the Sea of Japan seashore.</title>
        <authorList>
            <person name="Kurilenko V.V."/>
            <person name="Romanenko L.A."/>
            <person name="Chernysheva N.Y."/>
            <person name="Velansky P.V."/>
            <person name="Tekutyeva L.A."/>
            <person name="Isaeva M.P."/>
            <person name="Mikhailov V.V."/>
        </authorList>
    </citation>
    <scope>NUCLEOTIDE SEQUENCE [LARGE SCALE GENOMIC DNA]</scope>
    <source>
        <strain evidence="6 7">KMM 8518</strain>
    </source>
</reference>
<dbReference type="InterPro" id="IPR036271">
    <property type="entry name" value="Tet_transcr_reg_TetR-rel_C_sf"/>
</dbReference>
<organism evidence="6 7">
    <name type="scientific">Thalassovita aquimarina</name>
    <dbReference type="NCBI Taxonomy" id="2785917"/>
    <lineage>
        <taxon>Bacteria</taxon>
        <taxon>Pseudomonadati</taxon>
        <taxon>Pseudomonadota</taxon>
        <taxon>Alphaproteobacteria</taxon>
        <taxon>Rhodobacterales</taxon>
        <taxon>Roseobacteraceae</taxon>
        <taxon>Thalassovita</taxon>
    </lineage>
</organism>
<proteinExistence type="predicted"/>
<dbReference type="EMBL" id="JADMKU010000008">
    <property type="protein sequence ID" value="MBR9651662.1"/>
    <property type="molecule type" value="Genomic_DNA"/>
</dbReference>
<dbReference type="Proteomes" id="UP001195941">
    <property type="component" value="Unassembled WGS sequence"/>
</dbReference>
<keyword evidence="1" id="KW-0805">Transcription regulation</keyword>
<dbReference type="InterPro" id="IPR009057">
    <property type="entry name" value="Homeodomain-like_sf"/>
</dbReference>
<dbReference type="Gene3D" id="1.10.357.10">
    <property type="entry name" value="Tetracycline Repressor, domain 2"/>
    <property type="match status" value="1"/>
</dbReference>
<feature type="domain" description="HTH tetR-type" evidence="5">
    <location>
        <begin position="6"/>
        <end position="64"/>
    </location>
</feature>
<dbReference type="InterPro" id="IPR001647">
    <property type="entry name" value="HTH_TetR"/>
</dbReference>
<sequence>MSRQNQKTRDRILTAAWQLLESGGTVRMSDIAKKAGISRQALYLHFPTRADLLVATTRHLDLVKNVDERLAASRAAASGRERLALFVEAWGNYIPEIYGVARALMAMEDSDEEARNAWADRMRAVREGCAAAVMMIEADGLLAPHLSRDTATDLIWTLLSVPNWERLRLNCGWSQQAYIAEMKRLTEAAIIAPGG</sequence>
<dbReference type="SUPFAM" id="SSF46689">
    <property type="entry name" value="Homeodomain-like"/>
    <property type="match status" value="1"/>
</dbReference>
<dbReference type="RefSeq" id="WP_212701174.1">
    <property type="nucleotide sequence ID" value="NZ_JADMKU010000008.1"/>
</dbReference>
<dbReference type="Pfam" id="PF00440">
    <property type="entry name" value="TetR_N"/>
    <property type="match status" value="1"/>
</dbReference>
<name>A0ABS5HRR1_9RHOB</name>